<sequence>MTTAATVIALADMAPLTAPQPLAVMERLAEAVGHVGTSGFESAFICAFFPDHSPVVLFDDLHDSDSAPLALYLV</sequence>
<evidence type="ECO:0000313" key="2">
    <source>
        <dbReference type="Proteomes" id="UP001320899"/>
    </source>
</evidence>
<reference evidence="1 2" key="1">
    <citation type="submission" date="2022-10" db="EMBL/GenBank/DDBJ databases">
        <title>Ruegeria sp. nov., isolated from ocean surface sediments.</title>
        <authorList>
            <person name="He W."/>
            <person name="Xue H.-P."/>
            <person name="Zhang D.-F."/>
        </authorList>
    </citation>
    <scope>NUCLEOTIDE SEQUENCE [LARGE SCALE GENOMIC DNA]</scope>
    <source>
        <strain evidence="1 2">XHP0148</strain>
    </source>
</reference>
<dbReference type="EMBL" id="JAOWLB010000011">
    <property type="protein sequence ID" value="MCV2889696.1"/>
    <property type="molecule type" value="Genomic_DNA"/>
</dbReference>
<keyword evidence="2" id="KW-1185">Reference proteome</keyword>
<dbReference type="Proteomes" id="UP001320899">
    <property type="component" value="Unassembled WGS sequence"/>
</dbReference>
<protein>
    <submittedName>
        <fullName evidence="1">Uncharacterized protein</fullName>
    </submittedName>
</protein>
<comment type="caution">
    <text evidence="1">The sequence shown here is derived from an EMBL/GenBank/DDBJ whole genome shotgun (WGS) entry which is preliminary data.</text>
</comment>
<gene>
    <name evidence="1" type="ORF">OE747_15230</name>
</gene>
<name>A0ABT3ANJ3_9RHOB</name>
<proteinExistence type="predicted"/>
<organism evidence="1 2">
    <name type="scientific">Ruegeria aquimaris</name>
    <dbReference type="NCBI Taxonomy" id="2984333"/>
    <lineage>
        <taxon>Bacteria</taxon>
        <taxon>Pseudomonadati</taxon>
        <taxon>Pseudomonadota</taxon>
        <taxon>Alphaproteobacteria</taxon>
        <taxon>Rhodobacterales</taxon>
        <taxon>Roseobacteraceae</taxon>
        <taxon>Ruegeria</taxon>
    </lineage>
</organism>
<dbReference type="RefSeq" id="WP_263829432.1">
    <property type="nucleotide sequence ID" value="NZ_JAOWLB010000011.1"/>
</dbReference>
<evidence type="ECO:0000313" key="1">
    <source>
        <dbReference type="EMBL" id="MCV2889696.1"/>
    </source>
</evidence>
<accession>A0ABT3ANJ3</accession>